<organism evidence="5 6">
    <name type="scientific">Candidatus Paracaedimonas acanthamoebae</name>
    <dbReference type="NCBI Taxonomy" id="244581"/>
    <lineage>
        <taxon>Bacteria</taxon>
        <taxon>Pseudomonadati</taxon>
        <taxon>Pseudomonadota</taxon>
        <taxon>Alphaproteobacteria</taxon>
        <taxon>Holosporales</taxon>
        <taxon>Caedimonadaceae</taxon>
        <taxon>Candidatus Paracaedimonas</taxon>
    </lineage>
</organism>
<accession>A0A8J7TSG7</accession>
<dbReference type="GO" id="GO:0005886">
    <property type="term" value="C:plasma membrane"/>
    <property type="evidence" value="ECO:0007669"/>
    <property type="project" value="TreeGrafter"/>
</dbReference>
<keyword evidence="2" id="KW-0547">Nucleotide-binding</keyword>
<dbReference type="Gene3D" id="3.40.50.300">
    <property type="entry name" value="P-loop containing nucleotide triphosphate hydrolases"/>
    <property type="match status" value="1"/>
</dbReference>
<proteinExistence type="inferred from homology"/>
<protein>
    <submittedName>
        <fullName evidence="5">Flp pilus assembly complex ATPase component TadA</fullName>
    </submittedName>
</protein>
<dbReference type="SUPFAM" id="SSF160246">
    <property type="entry name" value="EspE N-terminal domain-like"/>
    <property type="match status" value="1"/>
</dbReference>
<dbReference type="PANTHER" id="PTHR30258:SF2">
    <property type="entry name" value="COMG OPERON PROTEIN 1"/>
    <property type="match status" value="1"/>
</dbReference>
<dbReference type="GO" id="GO:0016887">
    <property type="term" value="F:ATP hydrolysis activity"/>
    <property type="evidence" value="ECO:0007669"/>
    <property type="project" value="TreeGrafter"/>
</dbReference>
<evidence type="ECO:0000256" key="2">
    <source>
        <dbReference type="ARBA" id="ARBA00022741"/>
    </source>
</evidence>
<dbReference type="InterPro" id="IPR007831">
    <property type="entry name" value="T2SS_GspE_N"/>
</dbReference>
<dbReference type="Pfam" id="PF00437">
    <property type="entry name" value="T2SSE"/>
    <property type="match status" value="1"/>
</dbReference>
<dbReference type="InterPro" id="IPR001482">
    <property type="entry name" value="T2SS/T4SS_dom"/>
</dbReference>
<evidence type="ECO:0000256" key="3">
    <source>
        <dbReference type="ARBA" id="ARBA00022840"/>
    </source>
</evidence>
<gene>
    <name evidence="5" type="primary">tadA</name>
    <name evidence="5" type="ORF">J0H12_00180</name>
</gene>
<dbReference type="PANTHER" id="PTHR30258">
    <property type="entry name" value="TYPE II SECRETION SYSTEM PROTEIN GSPE-RELATED"/>
    <property type="match status" value="1"/>
</dbReference>
<comment type="similarity">
    <text evidence="1">Belongs to the GSP E family.</text>
</comment>
<dbReference type="InterPro" id="IPR037257">
    <property type="entry name" value="T2SS_E_N_sf"/>
</dbReference>
<keyword evidence="3" id="KW-0067">ATP-binding</keyword>
<dbReference type="CDD" id="cd01129">
    <property type="entry name" value="PulE-GspE-like"/>
    <property type="match status" value="1"/>
</dbReference>
<dbReference type="GO" id="GO:0005524">
    <property type="term" value="F:ATP binding"/>
    <property type="evidence" value="ECO:0007669"/>
    <property type="project" value="UniProtKB-KW"/>
</dbReference>
<evidence type="ECO:0000313" key="5">
    <source>
        <dbReference type="EMBL" id="MBN9412331.1"/>
    </source>
</evidence>
<dbReference type="Gene3D" id="3.30.450.90">
    <property type="match status" value="1"/>
</dbReference>
<comment type="caution">
    <text evidence="5">The sequence shown here is derived from an EMBL/GenBank/DDBJ whole genome shotgun (WGS) entry which is preliminary data.</text>
</comment>
<dbReference type="InterPro" id="IPR027417">
    <property type="entry name" value="P-loop_NTPase"/>
</dbReference>
<evidence type="ECO:0000313" key="6">
    <source>
        <dbReference type="Proteomes" id="UP000664414"/>
    </source>
</evidence>
<dbReference type="SMART" id="SM00382">
    <property type="entry name" value="AAA"/>
    <property type="match status" value="1"/>
</dbReference>
<dbReference type="AlphaFoldDB" id="A0A8J7TSG7"/>
<name>A0A8J7TSG7_9PROT</name>
<evidence type="ECO:0000259" key="4">
    <source>
        <dbReference type="SMART" id="SM00382"/>
    </source>
</evidence>
<dbReference type="InterPro" id="IPR003593">
    <property type="entry name" value="AAA+_ATPase"/>
</dbReference>
<evidence type="ECO:0000256" key="1">
    <source>
        <dbReference type="ARBA" id="ARBA00006611"/>
    </source>
</evidence>
<dbReference type="SUPFAM" id="SSF52540">
    <property type="entry name" value="P-loop containing nucleoside triphosphate hydrolases"/>
    <property type="match status" value="1"/>
</dbReference>
<dbReference type="Pfam" id="PF05157">
    <property type="entry name" value="MshEN"/>
    <property type="match status" value="1"/>
</dbReference>
<dbReference type="EMBL" id="JAFKGL010000010">
    <property type="protein sequence ID" value="MBN9412331.1"/>
    <property type="molecule type" value="Genomic_DNA"/>
</dbReference>
<feature type="domain" description="AAA+ ATPase" evidence="4">
    <location>
        <begin position="324"/>
        <end position="448"/>
    </location>
</feature>
<sequence length="573" mass="65769">MQRITLREVNPIPQEKISGMIDEFFDLRIHLLKRGLLSIDQIKIAEIEHQKQGKRLEEILVNLGFLSDQVLREIIADLKGISIFNLQEFIIDAHLLINFSKNVAERYQVLPLFCEEKTLHAALVDVDDLIAIDQLRYFFPHVTNIIPYVATSMDLSQAIDKAYGHALSIEGLLYEIEEKENKDKKHTEGTAIRFINTLLMDAVKRRASDIHFEPEGTFIRCRYRLDGVLRQICTFHRQYWPMLLVRLKIMSEMDITENRFPQHGRFSFIVANREVDFRAASHPTVHGENFVVRILDKRHSLLPLEELGFKEATVHSIKQLIKSPQGLVVVTGPTGSGKTTTLYSMLRYIASTDVNIMTLEEPVEYELPLIRQTEVREPGGVSFVEGIRSILRQDPDIIFIGEVRDEETAKMALRAAMTGHLVLTTLHTNNAFDIISRFKDLGISPQMLAGHLRGVIAQRLLRKLCSFCKIERNLTQEEKLLFQEYKQSAHIFWEAEGCDECEFTGYKGRIAVAEWLVFDEQMDDLLSDAKLTELRTYVQSQGFQSMSHAALSIFQEGIVNMAEIERVVGLRKI</sequence>
<dbReference type="Proteomes" id="UP000664414">
    <property type="component" value="Unassembled WGS sequence"/>
</dbReference>
<dbReference type="Gene3D" id="3.30.300.160">
    <property type="entry name" value="Type II secretion system, protein E, N-terminal domain"/>
    <property type="match status" value="1"/>
</dbReference>
<reference evidence="5" key="1">
    <citation type="submission" date="2021-02" db="EMBL/GenBank/DDBJ databases">
        <title>Thiocyanate and organic carbon inputs drive convergent selection for specific autotrophic Afipia and Thiobacillus strains within complex microbiomes.</title>
        <authorList>
            <person name="Huddy R.J."/>
            <person name="Sachdeva R."/>
            <person name="Kadzinga F."/>
            <person name="Kantor R.S."/>
            <person name="Harrison S.T.L."/>
            <person name="Banfield J.F."/>
        </authorList>
    </citation>
    <scope>NUCLEOTIDE SEQUENCE</scope>
    <source>
        <strain evidence="5">SCN18_10_11_15_R4_P_38_20</strain>
    </source>
</reference>